<dbReference type="Proteomes" id="UP000008792">
    <property type="component" value="Unassembled WGS sequence"/>
</dbReference>
<proteinExistence type="predicted"/>
<dbReference type="AlphaFoldDB" id="A0A0Q9WL84"/>
<feature type="region of interest" description="Disordered" evidence="1">
    <location>
        <begin position="1"/>
        <end position="45"/>
    </location>
</feature>
<evidence type="ECO:0000313" key="3">
    <source>
        <dbReference type="Proteomes" id="UP000008792"/>
    </source>
</evidence>
<evidence type="ECO:0000313" key="2">
    <source>
        <dbReference type="EMBL" id="KRF82289.1"/>
    </source>
</evidence>
<keyword evidence="3" id="KW-1185">Reference proteome</keyword>
<sequence length="90" mass="9653">MPTCNDTRLSSSNNSTPTTTPKTIPTTTPKTIPTTTRKPGSPCKPCGPGGKPCFACPPQGPLCKELLAQLESLKRKIRRCVCAQDPWLSI</sequence>
<name>A0A0Q9WL84_DROVI</name>
<gene>
    <name evidence="2" type="primary">Dvir\GJ26085</name>
    <name evidence="2" type="ORF">Dvir_GJ26085</name>
</gene>
<accession>A0A0Q9WL84</accession>
<organism evidence="2 3">
    <name type="scientific">Drosophila virilis</name>
    <name type="common">Fruit fly</name>
    <dbReference type="NCBI Taxonomy" id="7244"/>
    <lineage>
        <taxon>Eukaryota</taxon>
        <taxon>Metazoa</taxon>
        <taxon>Ecdysozoa</taxon>
        <taxon>Arthropoda</taxon>
        <taxon>Hexapoda</taxon>
        <taxon>Insecta</taxon>
        <taxon>Pterygota</taxon>
        <taxon>Neoptera</taxon>
        <taxon>Endopterygota</taxon>
        <taxon>Diptera</taxon>
        <taxon>Brachycera</taxon>
        <taxon>Muscomorpha</taxon>
        <taxon>Ephydroidea</taxon>
        <taxon>Drosophilidae</taxon>
        <taxon>Drosophila</taxon>
    </lineage>
</organism>
<dbReference type="InParanoid" id="A0A0Q9WL84"/>
<dbReference type="EMBL" id="CH940651">
    <property type="protein sequence ID" value="KRF82289.1"/>
    <property type="molecule type" value="Genomic_DNA"/>
</dbReference>
<evidence type="ECO:0000256" key="1">
    <source>
        <dbReference type="SAM" id="MobiDB-lite"/>
    </source>
</evidence>
<feature type="compositionally biased region" description="Polar residues" evidence="1">
    <location>
        <begin position="1"/>
        <end position="15"/>
    </location>
</feature>
<reference evidence="2 3" key="1">
    <citation type="journal article" date="2007" name="Nature">
        <title>Evolution of genes and genomes on the Drosophila phylogeny.</title>
        <authorList>
            <consortium name="Drosophila 12 Genomes Consortium"/>
            <person name="Clark A.G."/>
            <person name="Eisen M.B."/>
            <person name="Smith D.R."/>
            <person name="Bergman C.M."/>
            <person name="Oliver B."/>
            <person name="Markow T.A."/>
            <person name="Kaufman T.C."/>
            <person name="Kellis M."/>
            <person name="Gelbart W."/>
            <person name="Iyer V.N."/>
            <person name="Pollard D.A."/>
            <person name="Sackton T.B."/>
            <person name="Larracuente A.M."/>
            <person name="Singh N.D."/>
            <person name="Abad J.P."/>
            <person name="Abt D.N."/>
            <person name="Adryan B."/>
            <person name="Aguade M."/>
            <person name="Akashi H."/>
            <person name="Anderson W.W."/>
            <person name="Aquadro C.F."/>
            <person name="Ardell D.H."/>
            <person name="Arguello R."/>
            <person name="Artieri C.G."/>
            <person name="Barbash D.A."/>
            <person name="Barker D."/>
            <person name="Barsanti P."/>
            <person name="Batterham P."/>
            <person name="Batzoglou S."/>
            <person name="Begun D."/>
            <person name="Bhutkar A."/>
            <person name="Blanco E."/>
            <person name="Bosak S.A."/>
            <person name="Bradley R.K."/>
            <person name="Brand A.D."/>
            <person name="Brent M.R."/>
            <person name="Brooks A.N."/>
            <person name="Brown R.H."/>
            <person name="Butlin R.K."/>
            <person name="Caggese C."/>
            <person name="Calvi B.R."/>
            <person name="Bernardo de Carvalho A."/>
            <person name="Caspi A."/>
            <person name="Castrezana S."/>
            <person name="Celniker S.E."/>
            <person name="Chang J.L."/>
            <person name="Chapple C."/>
            <person name="Chatterji S."/>
            <person name="Chinwalla A."/>
            <person name="Civetta A."/>
            <person name="Clifton S.W."/>
            <person name="Comeron J.M."/>
            <person name="Costello J.C."/>
            <person name="Coyne J.A."/>
            <person name="Daub J."/>
            <person name="David R.G."/>
            <person name="Delcher A.L."/>
            <person name="Delehaunty K."/>
            <person name="Do C.B."/>
            <person name="Ebling H."/>
            <person name="Edwards K."/>
            <person name="Eickbush T."/>
            <person name="Evans J.D."/>
            <person name="Filipski A."/>
            <person name="Findeiss S."/>
            <person name="Freyhult E."/>
            <person name="Fulton L."/>
            <person name="Fulton R."/>
            <person name="Garcia A.C."/>
            <person name="Gardiner A."/>
            <person name="Garfield D.A."/>
            <person name="Garvin B.E."/>
            <person name="Gibson G."/>
            <person name="Gilbert D."/>
            <person name="Gnerre S."/>
            <person name="Godfrey J."/>
            <person name="Good R."/>
            <person name="Gotea V."/>
            <person name="Gravely B."/>
            <person name="Greenberg A.J."/>
            <person name="Griffiths-Jones S."/>
            <person name="Gross S."/>
            <person name="Guigo R."/>
            <person name="Gustafson E.A."/>
            <person name="Haerty W."/>
            <person name="Hahn M.W."/>
            <person name="Halligan D.L."/>
            <person name="Halpern A.L."/>
            <person name="Halter G.M."/>
            <person name="Han M.V."/>
            <person name="Heger A."/>
            <person name="Hillier L."/>
            <person name="Hinrichs A.S."/>
            <person name="Holmes I."/>
            <person name="Hoskins R.A."/>
            <person name="Hubisz M.J."/>
            <person name="Hultmark D."/>
            <person name="Huntley M.A."/>
            <person name="Jaffe D.B."/>
            <person name="Jagadeeshan S."/>
            <person name="Jeck W.R."/>
            <person name="Johnson J."/>
            <person name="Jones C.D."/>
            <person name="Jordan W.C."/>
            <person name="Karpen G.H."/>
            <person name="Kataoka E."/>
            <person name="Keightley P.D."/>
            <person name="Kheradpour P."/>
            <person name="Kirkness E.F."/>
            <person name="Koerich L.B."/>
            <person name="Kristiansen K."/>
            <person name="Kudrna D."/>
            <person name="Kulathinal R.J."/>
            <person name="Kumar S."/>
            <person name="Kwok R."/>
            <person name="Lander E."/>
            <person name="Langley C.H."/>
            <person name="Lapoint R."/>
            <person name="Lazzaro B.P."/>
            <person name="Lee S.J."/>
            <person name="Levesque L."/>
            <person name="Li R."/>
            <person name="Lin C.F."/>
            <person name="Lin M.F."/>
            <person name="Lindblad-Toh K."/>
            <person name="Llopart A."/>
            <person name="Long M."/>
            <person name="Low L."/>
            <person name="Lozovsky E."/>
            <person name="Lu J."/>
            <person name="Luo M."/>
            <person name="Machado C.A."/>
            <person name="Makalowski W."/>
            <person name="Marzo M."/>
            <person name="Matsuda M."/>
            <person name="Matzkin L."/>
            <person name="McAllister B."/>
            <person name="McBride C.S."/>
            <person name="McKernan B."/>
            <person name="McKernan K."/>
            <person name="Mendez-Lago M."/>
            <person name="Minx P."/>
            <person name="Mollenhauer M.U."/>
            <person name="Montooth K."/>
            <person name="Mount S.M."/>
            <person name="Mu X."/>
            <person name="Myers E."/>
            <person name="Negre B."/>
            <person name="Newfeld S."/>
            <person name="Nielsen R."/>
            <person name="Noor M.A."/>
            <person name="O'Grady P."/>
            <person name="Pachter L."/>
            <person name="Papaceit M."/>
            <person name="Parisi M.J."/>
            <person name="Parisi M."/>
            <person name="Parts L."/>
            <person name="Pedersen J.S."/>
            <person name="Pesole G."/>
            <person name="Phillippy A.M."/>
            <person name="Ponting C.P."/>
            <person name="Pop M."/>
            <person name="Porcelli D."/>
            <person name="Powell J.R."/>
            <person name="Prohaska S."/>
            <person name="Pruitt K."/>
            <person name="Puig M."/>
            <person name="Quesneville H."/>
            <person name="Ram K.R."/>
            <person name="Rand D."/>
            <person name="Rasmussen M.D."/>
            <person name="Reed L.K."/>
            <person name="Reenan R."/>
            <person name="Reily A."/>
            <person name="Remington K.A."/>
            <person name="Rieger T.T."/>
            <person name="Ritchie M.G."/>
            <person name="Robin C."/>
            <person name="Rogers Y.H."/>
            <person name="Rohde C."/>
            <person name="Rozas J."/>
            <person name="Rubenfield M.J."/>
            <person name="Ruiz A."/>
            <person name="Russo S."/>
            <person name="Salzberg S.L."/>
            <person name="Sanchez-Gracia A."/>
            <person name="Saranga D.J."/>
            <person name="Sato H."/>
            <person name="Schaeffer S.W."/>
            <person name="Schatz M.C."/>
            <person name="Schlenke T."/>
            <person name="Schwartz R."/>
            <person name="Segarra C."/>
            <person name="Singh R.S."/>
            <person name="Sirot L."/>
            <person name="Sirota M."/>
            <person name="Sisneros N.B."/>
            <person name="Smith C.D."/>
            <person name="Smith T.F."/>
            <person name="Spieth J."/>
            <person name="Stage D.E."/>
            <person name="Stark A."/>
            <person name="Stephan W."/>
            <person name="Strausberg R.L."/>
            <person name="Strempel S."/>
            <person name="Sturgill D."/>
            <person name="Sutton G."/>
            <person name="Sutton G.G."/>
            <person name="Tao W."/>
            <person name="Teichmann S."/>
            <person name="Tobari Y.N."/>
            <person name="Tomimura Y."/>
            <person name="Tsolas J.M."/>
            <person name="Valente V.L."/>
            <person name="Venter E."/>
            <person name="Venter J.C."/>
            <person name="Vicario S."/>
            <person name="Vieira F.G."/>
            <person name="Vilella A.J."/>
            <person name="Villasante A."/>
            <person name="Walenz B."/>
            <person name="Wang J."/>
            <person name="Wasserman M."/>
            <person name="Watts T."/>
            <person name="Wilson D."/>
            <person name="Wilson R.K."/>
            <person name="Wing R.A."/>
            <person name="Wolfner M.F."/>
            <person name="Wong A."/>
            <person name="Wong G.K."/>
            <person name="Wu C.I."/>
            <person name="Wu G."/>
            <person name="Yamamoto D."/>
            <person name="Yang H.P."/>
            <person name="Yang S.P."/>
            <person name="Yorke J.A."/>
            <person name="Yoshida K."/>
            <person name="Zdobnov E."/>
            <person name="Zhang P."/>
            <person name="Zhang Y."/>
            <person name="Zimin A.V."/>
            <person name="Baldwin J."/>
            <person name="Abdouelleil A."/>
            <person name="Abdulkadir J."/>
            <person name="Abebe A."/>
            <person name="Abera B."/>
            <person name="Abreu J."/>
            <person name="Acer S.C."/>
            <person name="Aftuck L."/>
            <person name="Alexander A."/>
            <person name="An P."/>
            <person name="Anderson E."/>
            <person name="Anderson S."/>
            <person name="Arachi H."/>
            <person name="Azer M."/>
            <person name="Bachantsang P."/>
            <person name="Barry A."/>
            <person name="Bayul T."/>
            <person name="Berlin A."/>
            <person name="Bessette D."/>
            <person name="Bloom T."/>
            <person name="Blye J."/>
            <person name="Boguslavskiy L."/>
            <person name="Bonnet C."/>
            <person name="Boukhgalter B."/>
            <person name="Bourzgui I."/>
            <person name="Brown A."/>
            <person name="Cahill P."/>
            <person name="Channer S."/>
            <person name="Cheshatsang Y."/>
            <person name="Chuda L."/>
            <person name="Citroen M."/>
            <person name="Collymore A."/>
            <person name="Cooke P."/>
            <person name="Costello M."/>
            <person name="D'Aco K."/>
            <person name="Daza R."/>
            <person name="De Haan G."/>
            <person name="DeGray S."/>
            <person name="DeMaso C."/>
            <person name="Dhargay N."/>
            <person name="Dooley K."/>
            <person name="Dooley E."/>
            <person name="Doricent M."/>
            <person name="Dorje P."/>
            <person name="Dorjee K."/>
            <person name="Dupes A."/>
            <person name="Elong R."/>
            <person name="Falk J."/>
            <person name="Farina A."/>
            <person name="Faro S."/>
            <person name="Ferguson D."/>
            <person name="Fisher S."/>
            <person name="Foley C.D."/>
            <person name="Franke A."/>
            <person name="Friedrich D."/>
            <person name="Gadbois L."/>
            <person name="Gearin G."/>
            <person name="Gearin C.R."/>
            <person name="Giannoukos G."/>
            <person name="Goode T."/>
            <person name="Graham J."/>
            <person name="Grandbois E."/>
            <person name="Grewal S."/>
            <person name="Gyaltsen K."/>
            <person name="Hafez N."/>
            <person name="Hagos B."/>
            <person name="Hall J."/>
            <person name="Henson C."/>
            <person name="Hollinger A."/>
            <person name="Honan T."/>
            <person name="Huard M.D."/>
            <person name="Hughes L."/>
            <person name="Hurhula B."/>
            <person name="Husby M.E."/>
            <person name="Kamat A."/>
            <person name="Kanga B."/>
            <person name="Kashin S."/>
            <person name="Khazanovich D."/>
            <person name="Kisner P."/>
            <person name="Lance K."/>
            <person name="Lara M."/>
            <person name="Lee W."/>
            <person name="Lennon N."/>
            <person name="Letendre F."/>
            <person name="LeVine R."/>
            <person name="Lipovsky A."/>
            <person name="Liu X."/>
            <person name="Liu J."/>
            <person name="Liu S."/>
            <person name="Lokyitsang T."/>
            <person name="Lokyitsang Y."/>
            <person name="Lubonja R."/>
            <person name="Lui A."/>
            <person name="MacDonald P."/>
            <person name="Magnisalis V."/>
            <person name="Maru K."/>
            <person name="Matthews C."/>
            <person name="McCusker W."/>
            <person name="McDonough S."/>
            <person name="Mehta T."/>
            <person name="Meldrim J."/>
            <person name="Meneus L."/>
            <person name="Mihai O."/>
            <person name="Mihalev A."/>
            <person name="Mihova T."/>
            <person name="Mittelman R."/>
            <person name="Mlenga V."/>
            <person name="Montmayeur A."/>
            <person name="Mulrain L."/>
            <person name="Navidi A."/>
            <person name="Naylor J."/>
            <person name="Negash T."/>
            <person name="Nguyen T."/>
            <person name="Nguyen N."/>
            <person name="Nicol R."/>
            <person name="Norbu C."/>
            <person name="Norbu N."/>
            <person name="Novod N."/>
            <person name="O'Neill B."/>
            <person name="Osman S."/>
            <person name="Markiewicz E."/>
            <person name="Oyono O.L."/>
            <person name="Patti C."/>
            <person name="Phunkhang P."/>
            <person name="Pierre F."/>
            <person name="Priest M."/>
            <person name="Raghuraman S."/>
            <person name="Rege F."/>
            <person name="Reyes R."/>
            <person name="Rise C."/>
            <person name="Rogov P."/>
            <person name="Ross K."/>
            <person name="Ryan E."/>
            <person name="Settipalli S."/>
            <person name="Shea T."/>
            <person name="Sherpa N."/>
            <person name="Shi L."/>
            <person name="Shih D."/>
            <person name="Sparrow T."/>
            <person name="Spaulding J."/>
            <person name="Stalker J."/>
            <person name="Stange-Thomann N."/>
            <person name="Stavropoulos S."/>
            <person name="Stone C."/>
            <person name="Strader C."/>
            <person name="Tesfaye S."/>
            <person name="Thomson T."/>
            <person name="Thoulutsang Y."/>
            <person name="Thoulutsang D."/>
            <person name="Topham K."/>
            <person name="Topping I."/>
            <person name="Tsamla T."/>
            <person name="Vassiliev H."/>
            <person name="Vo A."/>
            <person name="Wangchuk T."/>
            <person name="Wangdi T."/>
            <person name="Weiand M."/>
            <person name="Wilkinson J."/>
            <person name="Wilson A."/>
            <person name="Yadav S."/>
            <person name="Young G."/>
            <person name="Yu Q."/>
            <person name="Zembek L."/>
            <person name="Zhong D."/>
            <person name="Zimmer A."/>
            <person name="Zwirko Z."/>
            <person name="Jaffe D.B."/>
            <person name="Alvarez P."/>
            <person name="Brockman W."/>
            <person name="Butler J."/>
            <person name="Chin C."/>
            <person name="Gnerre S."/>
            <person name="Grabherr M."/>
            <person name="Kleber M."/>
            <person name="Mauceli E."/>
            <person name="MacCallum I."/>
        </authorList>
    </citation>
    <scope>NUCLEOTIDE SEQUENCE [LARGE SCALE GENOMIC DNA]</scope>
    <source>
        <strain evidence="3">Tucson 15010-1051.87</strain>
    </source>
</reference>
<protein>
    <submittedName>
        <fullName evidence="2">Uncharacterized protein</fullName>
    </submittedName>
</protein>
<feature type="compositionally biased region" description="Low complexity" evidence="1">
    <location>
        <begin position="16"/>
        <end position="45"/>
    </location>
</feature>